<feature type="region of interest" description="Disordered" evidence="17">
    <location>
        <begin position="1537"/>
        <end position="1567"/>
    </location>
</feature>
<feature type="compositionally biased region" description="Low complexity" evidence="17">
    <location>
        <begin position="954"/>
        <end position="976"/>
    </location>
</feature>
<evidence type="ECO:0000256" key="4">
    <source>
        <dbReference type="ARBA" id="ARBA00022737"/>
    </source>
</evidence>
<evidence type="ECO:0000313" key="20">
    <source>
        <dbReference type="Proteomes" id="UP000066014"/>
    </source>
</evidence>
<evidence type="ECO:0000313" key="19">
    <source>
        <dbReference type="EMBL" id="BAO84164.1"/>
    </source>
</evidence>
<dbReference type="Gene3D" id="1.20.1580.10">
    <property type="entry name" value="ABC transporter ATPase like domain"/>
    <property type="match status" value="1"/>
</dbReference>
<gene>
    <name evidence="19" type="primary">uvrA</name>
    <name evidence="19" type="ORF">SMCB_1936</name>
</gene>
<dbReference type="GO" id="GO:0005737">
    <property type="term" value="C:cytoplasm"/>
    <property type="evidence" value="ECO:0007669"/>
    <property type="project" value="UniProtKB-SubCell"/>
</dbReference>
<evidence type="ECO:0000256" key="11">
    <source>
        <dbReference type="ARBA" id="ARBA00022881"/>
    </source>
</evidence>
<dbReference type="InterPro" id="IPR041102">
    <property type="entry name" value="UvrA_inter"/>
</dbReference>
<dbReference type="STRING" id="1458426.SMCB_1936"/>
<dbReference type="InterPro" id="IPR017871">
    <property type="entry name" value="ABC_transporter-like_CS"/>
</dbReference>
<keyword evidence="13" id="KW-0234">DNA repair</keyword>
<feature type="compositionally biased region" description="Low complexity" evidence="17">
    <location>
        <begin position="265"/>
        <end position="279"/>
    </location>
</feature>
<keyword evidence="20" id="KW-1185">Reference proteome</keyword>
<organism evidence="19 20">
    <name type="scientific">Serpentinimonas maccroryi</name>
    <dbReference type="NCBI Taxonomy" id="1458426"/>
    <lineage>
        <taxon>Bacteria</taxon>
        <taxon>Pseudomonadati</taxon>
        <taxon>Pseudomonadota</taxon>
        <taxon>Betaproteobacteria</taxon>
        <taxon>Burkholderiales</taxon>
        <taxon>Comamonadaceae</taxon>
        <taxon>Serpentinimonas</taxon>
    </lineage>
</organism>
<dbReference type="Pfam" id="PF17760">
    <property type="entry name" value="UvrA_inter"/>
    <property type="match status" value="1"/>
</dbReference>
<evidence type="ECO:0000256" key="9">
    <source>
        <dbReference type="ARBA" id="ARBA00022833"/>
    </source>
</evidence>
<keyword evidence="9" id="KW-0862">Zinc</keyword>
<evidence type="ECO:0000256" key="15">
    <source>
        <dbReference type="ARBA" id="ARBA00039316"/>
    </source>
</evidence>
<dbReference type="GO" id="GO:0016887">
    <property type="term" value="F:ATP hydrolysis activity"/>
    <property type="evidence" value="ECO:0007669"/>
    <property type="project" value="InterPro"/>
</dbReference>
<keyword evidence="7" id="KW-0228">DNA excision</keyword>
<sequence length="2167" mass="230987">MLPPEPVPPAPEGLIRIRGARQHNLKNLDLDLRTGELTVVTGPSGSGKSSLVFDTLYAEGQRRYVETFSAYARQFLDRMDRPAVDRVEGVPPAIAIDQSNPVRNSRSTVGTMSELNDHLKLLYARAAQLYDRQTALPVRADHPDTLYAELLRRSAQEHARTGQEPRLLLTFPVQLPASSSAQEVEQWLSASGYTRVLGQRQQAGSGPDSAPVQVLDVVADRLLLSRAERARVLEAIERCLEHGAGRLNVYLQDAPGADSAPLAHSTSAADSPAPSSASAAPTVWRFSTGLHCPESDMRYAEPLPAHFSFNSALGACPSCRGFGRVIGIDWGLVIPDEKRTLRAGAIKPIQTPAYQECQDELLLHAEAAGIPRDTPWMHLSPAQRHWVLEGDPGWRGDWKRQWYGIRRFFDYLESKAYKMHIRVLLSKYRSYTECPACQGARLKPEGLLWRLGSQADADAVLPPEQRFMPPGVAWSRAQLEALPGLCLHDLMRLPLQRLRVFFARLSVGRAGAVAGGGAAAAGGVAGSSVAGSDSSPATPPATEAPILGAAGSFTSGSDSSAASSPAAAAPHGAPALKLLLDEICTRLQYLCEVGLGYLTLDRQSRTLSGGEVQRINLTTALGSSLVNTLFVLDEPSIGLHPRDMGRILQAMQRLRDAGNTLVVVEHDPALMLAADRVIDMGPGPGARGGQIVFDGPPSALGHADTLTGAYLGGRKQVGFGFKRMVTASTPRLQLRGVRAHNLQAIDVDFPLQRLVCVTGVSGSGKSTLIQDVLAPALQRHFGQPTDAPLAHDALLGAERLSAVVFIDQSPIGKTARSNPASYLGAWDALRALLAAQPLARQRGYSAAKFSFNGGDGRCPGCGGSGFERVEMQFLSDVYLRCPDCLGKRYRPEVLEVCLQRGGRSLNAADLLELTVSEALQLFGAGAGAGSGSGSGSGLGVGVGVGVGTDHSTEPQADQATDQATDQAADQIAAQPANQSSDPSRHSPPAVDPAQAKLERAFCAALQPLVDVGLEYLKLGQPVPTLSGGEAQRLKLAAHLAIAAQTDAATAAAARRRPARPGAATQQPASPAAHTAAASSATASSATASSAAASTATARTKIPPPLGQLLLFDEPTTGLHFDDIAKLMRALRKLVDAGHSLIVIEHNLDVIRASDWLIDLGPDAGADGGLVVAQGPPEEVRLHPSSHTAAALRAYAEAEGLRAQEPPPPWLPNLTPAAATRDHAPSIQIVNAKEHNLKNLSLAIPRGRFSVITGVSGSGKSTLAFDILFNEGQRRYLESLNAYARSIVQPAGRPEVDAVHGIPPTVAIEQRLSRGGRKSSVGTVTEVWHYLRLLYVKLGTQHCVHDDSPVQPQSPAAILGQLMGRFRGQHIGLLAPLVRGRKGLYTELADWARQRGYSHLRVDGEFVPTQGFPKLERFREHQIELPVGSLEVQPEHEAALRELIERALEHGKGVLQVLSGIGGPDDAARPGSLAHALAAGGSGAGVGQIEGYSTLRACPLCSSSYAELDPRLFSYNSKHGWCPDCVGTGVQLNRQQRAAFDDSRPPDDGQGREQSLSEPDFDDLSDQPCGTCGGSRLNPVARAVKFQGRTITELARLSVHALHAWVQALPEGGTLSAREAQIARDLLPEILGRLRFLQQVGLGYLTLERGAPTLSGGEAQRIRLAAQLGSSLQGVCYVLDEPTIGLHPRDNRILLDALQQLGRQGNTLVVVEHDEDTIRRAEHLIDIGPGAGVRGGQVVAQGTVADLMAAPDSQTGRYLLHAMRHPLQARRWVASVTRSDSLPAPTPSPPGATGGLTAHADSLPAPDWLLVKGAQRHNLQQLTLQLPLRRLVAVTGVSGSGKSTLAREVLLANAASAVQLRSTQAGRRAWDAGERPAWQGCQALIGCESIERVLEVDQTPIGKTLRSCPATYIGFWDTIRKLYADTLEARARGYGPARFSFNTGAGRCPHCEGQGLRTIAMSFLPDVKLPCEVCHGARFNPDTLAVSWRGRSIAEVLRMEVDQALDFFAAMPAIAQPLQLLHDVGLGYLTLGQPSPTLSGGEAQRLKLVTELSKVRHDLTRRGLKIPHTLYVLDEPTVGLHMADVERLIRVLHRLVDGGHSVLVIEHDLDLIAAADWVLDLGPEGGQDGGRLVAQGTPEDLVCQGSHTGIALAPVLARGAAPPPRATA</sequence>
<feature type="region of interest" description="Disordered" evidence="17">
    <location>
        <begin position="1048"/>
        <end position="1080"/>
    </location>
</feature>
<reference evidence="19 20" key="1">
    <citation type="journal article" date="2014" name="Nat. Commun.">
        <title>Physiological and genomic features of highly alkaliphilic hydrogen-utilizing Betaproteobacteria from a continental serpentinizing site.</title>
        <authorList>
            <person name="Suzuki S."/>
            <person name="Kuenen J.G."/>
            <person name="Schipper K."/>
            <person name="van der Velde S."/>
            <person name="Ishii S."/>
            <person name="Wu A."/>
            <person name="Sorokin D.Y."/>
            <person name="Tenney A."/>
            <person name="Meng X.Y."/>
            <person name="Morrill P.L."/>
            <person name="Kamagata Y."/>
            <person name="Muyzer G."/>
            <person name="Nealson K.H."/>
        </authorList>
    </citation>
    <scope>NUCLEOTIDE SEQUENCE [LARGE SCALE GENOMIC DNA]</scope>
    <source>
        <strain evidence="19 20">B1</strain>
    </source>
</reference>
<feature type="region of interest" description="Disordered" evidence="17">
    <location>
        <begin position="1777"/>
        <end position="1798"/>
    </location>
</feature>
<dbReference type="Gene3D" id="3.30.190.20">
    <property type="match status" value="1"/>
</dbReference>
<feature type="region of interest" description="Disordered" evidence="17">
    <location>
        <begin position="260"/>
        <end position="279"/>
    </location>
</feature>
<dbReference type="HOGENOM" id="CLU_001370_3_0_4"/>
<feature type="compositionally biased region" description="Basic and acidic residues" evidence="17">
    <location>
        <begin position="1538"/>
        <end position="1550"/>
    </location>
</feature>
<protein>
    <recommendedName>
        <fullName evidence="15">UvrABC system protein A</fullName>
    </recommendedName>
    <alternativeName>
        <fullName evidence="16">Excinuclease ABC subunit A</fullName>
    </alternativeName>
</protein>
<evidence type="ECO:0000256" key="3">
    <source>
        <dbReference type="ARBA" id="ARBA00022723"/>
    </source>
</evidence>
<evidence type="ECO:0000259" key="18">
    <source>
        <dbReference type="SMART" id="SM00382"/>
    </source>
</evidence>
<name>A0A060NZ45_9BURK</name>
<keyword evidence="6" id="KW-0227">DNA damage</keyword>
<evidence type="ECO:0000256" key="5">
    <source>
        <dbReference type="ARBA" id="ARBA00022741"/>
    </source>
</evidence>
<evidence type="ECO:0000256" key="16">
    <source>
        <dbReference type="ARBA" id="ARBA00042156"/>
    </source>
</evidence>
<evidence type="ECO:0000256" key="13">
    <source>
        <dbReference type="ARBA" id="ARBA00023204"/>
    </source>
</evidence>
<keyword evidence="10" id="KW-0067">ATP-binding</keyword>
<feature type="compositionally biased region" description="Low complexity" evidence="17">
    <location>
        <begin position="1059"/>
        <end position="1080"/>
    </location>
</feature>
<feature type="region of interest" description="Disordered" evidence="17">
    <location>
        <begin position="528"/>
        <end position="549"/>
    </location>
</feature>
<dbReference type="GO" id="GO:0003677">
    <property type="term" value="F:DNA binding"/>
    <property type="evidence" value="ECO:0007669"/>
    <property type="project" value="UniProtKB-KW"/>
</dbReference>
<feature type="domain" description="AAA+ ATPase" evidence="18">
    <location>
        <begin position="1827"/>
        <end position="2122"/>
    </location>
</feature>
<evidence type="ECO:0000256" key="17">
    <source>
        <dbReference type="SAM" id="MobiDB-lite"/>
    </source>
</evidence>
<keyword evidence="3" id="KW-0479">Metal-binding</keyword>
<dbReference type="PANTHER" id="PTHR43152:SF3">
    <property type="entry name" value="UVRABC SYSTEM PROTEIN A"/>
    <property type="match status" value="1"/>
</dbReference>
<evidence type="ECO:0000256" key="6">
    <source>
        <dbReference type="ARBA" id="ARBA00022763"/>
    </source>
</evidence>
<dbReference type="InterPro" id="IPR027417">
    <property type="entry name" value="P-loop_NTPase"/>
</dbReference>
<dbReference type="GO" id="GO:0004518">
    <property type="term" value="F:nuclease activity"/>
    <property type="evidence" value="ECO:0007669"/>
    <property type="project" value="UniProtKB-KW"/>
</dbReference>
<evidence type="ECO:0000256" key="8">
    <source>
        <dbReference type="ARBA" id="ARBA00022771"/>
    </source>
</evidence>
<keyword evidence="2" id="KW-0963">Cytoplasm</keyword>
<accession>A0A060NZ45</accession>
<evidence type="ECO:0000256" key="12">
    <source>
        <dbReference type="ARBA" id="ARBA00023125"/>
    </source>
</evidence>
<proteinExistence type="inferred from homology"/>
<evidence type="ECO:0000256" key="2">
    <source>
        <dbReference type="ARBA" id="ARBA00022490"/>
    </source>
</evidence>
<keyword evidence="5" id="KW-0547">Nucleotide-binding</keyword>
<dbReference type="GO" id="GO:0008270">
    <property type="term" value="F:zinc ion binding"/>
    <property type="evidence" value="ECO:0007669"/>
    <property type="project" value="UniProtKB-KW"/>
</dbReference>
<dbReference type="KEGG" id="cbab:SMCB_1936"/>
<dbReference type="Gene3D" id="1.10.8.280">
    <property type="entry name" value="ABC transporter ATPase domain-like"/>
    <property type="match status" value="1"/>
</dbReference>
<evidence type="ECO:0000256" key="14">
    <source>
        <dbReference type="ARBA" id="ARBA00038000"/>
    </source>
</evidence>
<keyword evidence="4" id="KW-0677">Repeat</keyword>
<keyword evidence="11" id="KW-0267">Excision nuclease</keyword>
<feature type="compositionally biased region" description="Low complexity" evidence="17">
    <location>
        <begin position="540"/>
        <end position="549"/>
    </location>
</feature>
<dbReference type="SMART" id="SM00382">
    <property type="entry name" value="AAA"/>
    <property type="match status" value="4"/>
</dbReference>
<keyword evidence="8" id="KW-0863">Zinc-finger</keyword>
<comment type="similarity">
    <text evidence="14">Belongs to the ABC transporter superfamily. UvrA family.</text>
</comment>
<dbReference type="InterPro" id="IPR003593">
    <property type="entry name" value="AAA+_ATPase"/>
</dbReference>
<dbReference type="Pfam" id="PF17755">
    <property type="entry name" value="UvrA_DNA-bind"/>
    <property type="match status" value="1"/>
</dbReference>
<feature type="region of interest" description="Disordered" evidence="17">
    <location>
        <begin position="941"/>
        <end position="992"/>
    </location>
</feature>
<dbReference type="SUPFAM" id="SSF52540">
    <property type="entry name" value="P-loop containing nucleoside triphosphate hydrolases"/>
    <property type="match status" value="4"/>
</dbReference>
<feature type="domain" description="AAA+ ATPase" evidence="18">
    <location>
        <begin position="751"/>
        <end position="1161"/>
    </location>
</feature>
<dbReference type="PANTHER" id="PTHR43152">
    <property type="entry name" value="UVRABC SYSTEM PROTEIN A"/>
    <property type="match status" value="1"/>
</dbReference>
<feature type="domain" description="AAA+ ATPase" evidence="18">
    <location>
        <begin position="1245"/>
        <end position="1730"/>
    </location>
</feature>
<dbReference type="Proteomes" id="UP000066014">
    <property type="component" value="Chromosome"/>
</dbReference>
<dbReference type="InterPro" id="IPR041552">
    <property type="entry name" value="UvrA_DNA-bd"/>
</dbReference>
<dbReference type="PROSITE" id="PS00211">
    <property type="entry name" value="ABC_TRANSPORTER_1"/>
    <property type="match status" value="2"/>
</dbReference>
<feature type="domain" description="AAA+ ATPase" evidence="18">
    <location>
        <begin position="34"/>
        <end position="684"/>
    </location>
</feature>
<keyword evidence="12" id="KW-0238">DNA-binding</keyword>
<dbReference type="Gene3D" id="3.40.50.300">
    <property type="entry name" value="P-loop containing nucleotide triphosphate hydrolases"/>
    <property type="match status" value="7"/>
</dbReference>
<dbReference type="GO" id="GO:0006281">
    <property type="term" value="P:DNA repair"/>
    <property type="evidence" value="ECO:0007669"/>
    <property type="project" value="UniProtKB-KW"/>
</dbReference>
<evidence type="ECO:0000256" key="7">
    <source>
        <dbReference type="ARBA" id="ARBA00022769"/>
    </source>
</evidence>
<dbReference type="EMBL" id="AP014569">
    <property type="protein sequence ID" value="BAO84164.1"/>
    <property type="molecule type" value="Genomic_DNA"/>
</dbReference>
<comment type="subcellular location">
    <subcellularLocation>
        <location evidence="1">Cytoplasm</location>
    </subcellularLocation>
</comment>
<evidence type="ECO:0000256" key="1">
    <source>
        <dbReference type="ARBA" id="ARBA00004496"/>
    </source>
</evidence>
<evidence type="ECO:0000256" key="10">
    <source>
        <dbReference type="ARBA" id="ARBA00022840"/>
    </source>
</evidence>
<dbReference type="GO" id="GO:0005524">
    <property type="term" value="F:ATP binding"/>
    <property type="evidence" value="ECO:0007669"/>
    <property type="project" value="UniProtKB-KW"/>
</dbReference>